<sequence>CPLCEARVPDMRCHVGQHILRALCNTPEVGETHPCGFCGCSGRPECAISITVTASSAPTWTTRCTYQHTFKYGAVDNGSKNKPCRNLPLKCMLC</sequence>
<dbReference type="HOGENOM" id="CLU_165644_1_0_1"/>
<feature type="non-terminal residue" evidence="1">
    <location>
        <position position="94"/>
    </location>
</feature>
<feature type="non-terminal residue" evidence="1">
    <location>
        <position position="1"/>
    </location>
</feature>
<reference evidence="1 2" key="1">
    <citation type="submission" date="2014-04" db="EMBL/GenBank/DDBJ databases">
        <authorList>
            <consortium name="DOE Joint Genome Institute"/>
            <person name="Kuo A."/>
            <person name="Ruytinx J."/>
            <person name="Rineau F."/>
            <person name="Colpaert J."/>
            <person name="Kohler A."/>
            <person name="Nagy L.G."/>
            <person name="Floudas D."/>
            <person name="Copeland A."/>
            <person name="Barry K.W."/>
            <person name="Cichocki N."/>
            <person name="Veneault-Fourrey C."/>
            <person name="LaButti K."/>
            <person name="Lindquist E.A."/>
            <person name="Lipzen A."/>
            <person name="Lundell T."/>
            <person name="Morin E."/>
            <person name="Murat C."/>
            <person name="Sun H."/>
            <person name="Tunlid A."/>
            <person name="Henrissat B."/>
            <person name="Grigoriev I.V."/>
            <person name="Hibbett D.S."/>
            <person name="Martin F."/>
            <person name="Nordberg H.P."/>
            <person name="Cantor M.N."/>
            <person name="Hua S.X."/>
        </authorList>
    </citation>
    <scope>NUCLEOTIDE SEQUENCE [LARGE SCALE GENOMIC DNA]</scope>
    <source>
        <strain evidence="1 2">UH-Slu-Lm8-n1</strain>
    </source>
</reference>
<gene>
    <name evidence="1" type="ORF">CY34DRAFT_27425</name>
</gene>
<reference evidence="2" key="2">
    <citation type="submission" date="2015-01" db="EMBL/GenBank/DDBJ databases">
        <title>Evolutionary Origins and Diversification of the Mycorrhizal Mutualists.</title>
        <authorList>
            <consortium name="DOE Joint Genome Institute"/>
            <consortium name="Mycorrhizal Genomics Consortium"/>
            <person name="Kohler A."/>
            <person name="Kuo A."/>
            <person name="Nagy L.G."/>
            <person name="Floudas D."/>
            <person name="Copeland A."/>
            <person name="Barry K.W."/>
            <person name="Cichocki N."/>
            <person name="Veneault-Fourrey C."/>
            <person name="LaButti K."/>
            <person name="Lindquist E.A."/>
            <person name="Lipzen A."/>
            <person name="Lundell T."/>
            <person name="Morin E."/>
            <person name="Murat C."/>
            <person name="Riley R."/>
            <person name="Ohm R."/>
            <person name="Sun H."/>
            <person name="Tunlid A."/>
            <person name="Henrissat B."/>
            <person name="Grigoriev I.V."/>
            <person name="Hibbett D.S."/>
            <person name="Martin F."/>
        </authorList>
    </citation>
    <scope>NUCLEOTIDE SEQUENCE [LARGE SCALE GENOMIC DNA]</scope>
    <source>
        <strain evidence="2">UH-Slu-Lm8-n1</strain>
    </source>
</reference>
<protein>
    <submittedName>
        <fullName evidence="1">Unplaced genomic scaffold CY34scaffold_361, whole genome shotgun sequence</fullName>
    </submittedName>
</protein>
<name>A0A0D0AFG8_9AGAM</name>
<dbReference type="InParanoid" id="A0A0D0AFG8"/>
<dbReference type="AlphaFoldDB" id="A0A0D0AFG8"/>
<evidence type="ECO:0000313" key="2">
    <source>
        <dbReference type="Proteomes" id="UP000054485"/>
    </source>
</evidence>
<dbReference type="OrthoDB" id="2953545at2759"/>
<accession>A0A0D0AFG8</accession>
<proteinExistence type="predicted"/>
<dbReference type="Proteomes" id="UP000054485">
    <property type="component" value="Unassembled WGS sequence"/>
</dbReference>
<evidence type="ECO:0000313" key="1">
    <source>
        <dbReference type="EMBL" id="KIK36879.1"/>
    </source>
</evidence>
<organism evidence="1 2">
    <name type="scientific">Suillus luteus UH-Slu-Lm8-n1</name>
    <dbReference type="NCBI Taxonomy" id="930992"/>
    <lineage>
        <taxon>Eukaryota</taxon>
        <taxon>Fungi</taxon>
        <taxon>Dikarya</taxon>
        <taxon>Basidiomycota</taxon>
        <taxon>Agaricomycotina</taxon>
        <taxon>Agaricomycetes</taxon>
        <taxon>Agaricomycetidae</taxon>
        <taxon>Boletales</taxon>
        <taxon>Suillineae</taxon>
        <taxon>Suillaceae</taxon>
        <taxon>Suillus</taxon>
    </lineage>
</organism>
<dbReference type="EMBL" id="KN835492">
    <property type="protein sequence ID" value="KIK36879.1"/>
    <property type="molecule type" value="Genomic_DNA"/>
</dbReference>
<keyword evidence="2" id="KW-1185">Reference proteome</keyword>